<dbReference type="AlphaFoldDB" id="A0A0F9GNI4"/>
<protein>
    <submittedName>
        <fullName evidence="1">Uncharacterized protein</fullName>
    </submittedName>
</protein>
<proteinExistence type="predicted"/>
<sequence length="62" mass="7077">MKNLAGNKDADKYIKDELEQAGIKVVQVNLTRGEVPYSLAGKLCKNDLISNLDIIFERAWYY</sequence>
<organism evidence="1">
    <name type="scientific">marine sediment metagenome</name>
    <dbReference type="NCBI Taxonomy" id="412755"/>
    <lineage>
        <taxon>unclassified sequences</taxon>
        <taxon>metagenomes</taxon>
        <taxon>ecological metagenomes</taxon>
    </lineage>
</organism>
<comment type="caution">
    <text evidence="1">The sequence shown here is derived from an EMBL/GenBank/DDBJ whole genome shotgun (WGS) entry which is preliminary data.</text>
</comment>
<accession>A0A0F9GNI4</accession>
<dbReference type="EMBL" id="LAZR01017438">
    <property type="protein sequence ID" value="KKM00425.1"/>
    <property type="molecule type" value="Genomic_DNA"/>
</dbReference>
<name>A0A0F9GNI4_9ZZZZ</name>
<evidence type="ECO:0000313" key="1">
    <source>
        <dbReference type="EMBL" id="KKM00425.1"/>
    </source>
</evidence>
<reference evidence="1" key="1">
    <citation type="journal article" date="2015" name="Nature">
        <title>Complex archaea that bridge the gap between prokaryotes and eukaryotes.</title>
        <authorList>
            <person name="Spang A."/>
            <person name="Saw J.H."/>
            <person name="Jorgensen S.L."/>
            <person name="Zaremba-Niedzwiedzka K."/>
            <person name="Martijn J."/>
            <person name="Lind A.E."/>
            <person name="van Eijk R."/>
            <person name="Schleper C."/>
            <person name="Guy L."/>
            <person name="Ettema T.J."/>
        </authorList>
    </citation>
    <scope>NUCLEOTIDE SEQUENCE</scope>
</reference>
<gene>
    <name evidence="1" type="ORF">LCGC14_1804580</name>
</gene>